<comment type="similarity">
    <text evidence="21">Belongs to the enoyl-CoA hydratase/isomerase family.</text>
</comment>
<evidence type="ECO:0000256" key="10">
    <source>
        <dbReference type="ARBA" id="ARBA00036353"/>
    </source>
</evidence>
<comment type="catalytic activity">
    <reaction evidence="8">
        <text>a (3Z)-enoyl-CoA = a 4-saturated (2E)-enoyl-CoA</text>
        <dbReference type="Rhea" id="RHEA:45900"/>
        <dbReference type="ChEBI" id="CHEBI:85097"/>
        <dbReference type="ChEBI" id="CHEBI:85489"/>
        <dbReference type="EC" id="5.3.3.8"/>
    </reaction>
    <physiologicalReaction direction="left-to-right" evidence="8">
        <dbReference type="Rhea" id="RHEA:45901"/>
    </physiologicalReaction>
</comment>
<comment type="catalytic activity">
    <reaction evidence="12">
        <text>(2S,3S)-3-hydroxy-2-methylbutanoyl-CoA = (2E)-2-methylbut-2-enoyl-CoA + H2O</text>
        <dbReference type="Rhea" id="RHEA:31119"/>
        <dbReference type="ChEBI" id="CHEBI:15377"/>
        <dbReference type="ChEBI" id="CHEBI:57312"/>
        <dbReference type="ChEBI" id="CHEBI:57337"/>
    </reaction>
    <physiologicalReaction direction="right-to-left" evidence="12">
        <dbReference type="Rhea" id="RHEA:31121"/>
    </physiologicalReaction>
</comment>
<dbReference type="PANTHER" id="PTHR23309">
    <property type="entry name" value="3-HYDROXYACYL-COA DEHYROGENASE"/>
    <property type="match status" value="1"/>
</dbReference>
<evidence type="ECO:0000256" key="21">
    <source>
        <dbReference type="RuleBase" id="RU003707"/>
    </source>
</evidence>
<dbReference type="GO" id="GO:0005777">
    <property type="term" value="C:peroxisome"/>
    <property type="evidence" value="ECO:0007669"/>
    <property type="project" value="TreeGrafter"/>
</dbReference>
<dbReference type="InterPro" id="IPR029045">
    <property type="entry name" value="ClpP/crotonase-like_dom_sf"/>
</dbReference>
<dbReference type="Proteomes" id="UP001274896">
    <property type="component" value="Unassembled WGS sequence"/>
</dbReference>
<evidence type="ECO:0000256" key="9">
    <source>
        <dbReference type="ARBA" id="ARBA00036336"/>
    </source>
</evidence>
<comment type="catalytic activity">
    <reaction evidence="4">
        <text>(3S)-hydroxydecanoyl-CoA = (2E)-decenoyl-CoA + H2O</text>
        <dbReference type="Rhea" id="RHEA:31191"/>
        <dbReference type="ChEBI" id="CHEBI:15377"/>
        <dbReference type="ChEBI" id="CHEBI:61406"/>
        <dbReference type="ChEBI" id="CHEBI:62616"/>
    </reaction>
    <physiologicalReaction direction="right-to-left" evidence="4">
        <dbReference type="Rhea" id="RHEA:31193"/>
    </physiologicalReaction>
</comment>
<dbReference type="GO" id="GO:0003857">
    <property type="term" value="F:(3S)-3-hydroxyacyl-CoA dehydrogenase (NAD+) activity"/>
    <property type="evidence" value="ECO:0007669"/>
    <property type="project" value="UniProtKB-EC"/>
</dbReference>
<dbReference type="EMBL" id="JAUCMX010000006">
    <property type="protein sequence ID" value="KAK3543090.1"/>
    <property type="molecule type" value="Genomic_DNA"/>
</dbReference>
<dbReference type="Gene3D" id="3.90.226.10">
    <property type="entry name" value="2-enoyl-CoA Hydratase, Chain A, domain 1"/>
    <property type="match status" value="1"/>
</dbReference>
<evidence type="ECO:0000256" key="15">
    <source>
        <dbReference type="ARBA" id="ARBA00036989"/>
    </source>
</evidence>
<dbReference type="Pfam" id="PF00378">
    <property type="entry name" value="ECH_1"/>
    <property type="match status" value="1"/>
</dbReference>
<keyword evidence="1" id="KW-0413">Isomerase</keyword>
<comment type="catalytic activity">
    <reaction evidence="10">
        <text>(3E)-hexenoyl-CoA = (2E)-hexenoyl-CoA</text>
        <dbReference type="Rhea" id="RHEA:45736"/>
        <dbReference type="ChEBI" id="CHEBI:62077"/>
        <dbReference type="ChEBI" id="CHEBI:84790"/>
    </reaction>
    <physiologicalReaction direction="left-to-right" evidence="10">
        <dbReference type="Rhea" id="RHEA:45737"/>
    </physiologicalReaction>
</comment>
<dbReference type="PANTHER" id="PTHR23309:SF49">
    <property type="entry name" value="PEROXISOMAL BIFUNCTIONAL ENZYME"/>
    <property type="match status" value="1"/>
</dbReference>
<keyword evidence="2" id="KW-0456">Lyase</keyword>
<dbReference type="InterPro" id="IPR018376">
    <property type="entry name" value="Enoyl-CoA_hyd/isom_CS"/>
</dbReference>
<evidence type="ECO:0000256" key="19">
    <source>
        <dbReference type="ARBA" id="ARBA00048911"/>
    </source>
</evidence>
<comment type="catalytic activity">
    <reaction evidence="14">
        <text>(3E)-decenoyl-CoA = (2E)-decenoyl-CoA</text>
        <dbReference type="Rhea" id="RHEA:45752"/>
        <dbReference type="ChEBI" id="CHEBI:61406"/>
        <dbReference type="ChEBI" id="CHEBI:84793"/>
    </reaction>
    <physiologicalReaction direction="left-to-right" evidence="14">
        <dbReference type="Rhea" id="RHEA:45753"/>
    </physiologicalReaction>
</comment>
<evidence type="ECO:0000256" key="11">
    <source>
        <dbReference type="ARBA" id="ARBA00036370"/>
    </source>
</evidence>
<evidence type="ECO:0000256" key="18">
    <source>
        <dbReference type="ARBA" id="ARBA00042031"/>
    </source>
</evidence>
<evidence type="ECO:0000256" key="6">
    <source>
        <dbReference type="ARBA" id="ARBA00035909"/>
    </source>
</evidence>
<evidence type="ECO:0000256" key="16">
    <source>
        <dbReference type="ARBA" id="ARBA00038365"/>
    </source>
</evidence>
<comment type="catalytic activity">
    <reaction evidence="7">
        <text>a (3E)-enoyl-CoA = a 4-saturated (2E)-enoyl-CoA</text>
        <dbReference type="Rhea" id="RHEA:45228"/>
        <dbReference type="ChEBI" id="CHEBI:58521"/>
        <dbReference type="ChEBI" id="CHEBI:85097"/>
        <dbReference type="EC" id="5.3.3.8"/>
    </reaction>
    <physiologicalReaction direction="left-to-right" evidence="7">
        <dbReference type="Rhea" id="RHEA:45229"/>
    </physiologicalReaction>
</comment>
<comment type="catalytic activity">
    <reaction evidence="13">
        <text>(3E,5Z)-tetradecadienoyl-CoA = (2E,5Z)-tetradecadienoyl-CoA</text>
        <dbReference type="Rhea" id="RHEA:47464"/>
        <dbReference type="ChEBI" id="CHEBI:71586"/>
        <dbReference type="ChEBI" id="CHEBI:87701"/>
    </reaction>
    <physiologicalReaction direction="right-to-left" evidence="13">
        <dbReference type="Rhea" id="RHEA:47466"/>
    </physiologicalReaction>
</comment>
<evidence type="ECO:0000256" key="20">
    <source>
        <dbReference type="ARBA" id="ARBA00049448"/>
    </source>
</evidence>
<evidence type="ECO:0000256" key="3">
    <source>
        <dbReference type="ARBA" id="ARBA00023268"/>
    </source>
</evidence>
<comment type="catalytic activity">
    <reaction evidence="20">
        <text>(3S)-hydroxyhexadecanedioyl-CoA + NAD(+) = 3-oxohexadecanedioyl-CoA + NADH + H(+)</text>
        <dbReference type="Rhea" id="RHEA:40267"/>
        <dbReference type="ChEBI" id="CHEBI:15378"/>
        <dbReference type="ChEBI" id="CHEBI:57540"/>
        <dbReference type="ChEBI" id="CHEBI:57945"/>
        <dbReference type="ChEBI" id="CHEBI:77080"/>
        <dbReference type="ChEBI" id="CHEBI:77081"/>
    </reaction>
    <physiologicalReaction direction="left-to-right" evidence="20">
        <dbReference type="Rhea" id="RHEA:40268"/>
    </physiologicalReaction>
</comment>
<dbReference type="SUPFAM" id="SSF52096">
    <property type="entry name" value="ClpP/crotonase"/>
    <property type="match status" value="1"/>
</dbReference>
<comment type="similarity">
    <text evidence="16">In the C-terminal section; belongs to the 3-hydroxyacyl-CoA dehydrogenase family.</text>
</comment>
<comment type="caution">
    <text evidence="22">The sequence shown here is derived from an EMBL/GenBank/DDBJ whole genome shotgun (WGS) entry which is preliminary data.</text>
</comment>
<evidence type="ECO:0000256" key="12">
    <source>
        <dbReference type="ARBA" id="ARBA00036472"/>
    </source>
</evidence>
<evidence type="ECO:0000256" key="17">
    <source>
        <dbReference type="ARBA" id="ARBA00039632"/>
    </source>
</evidence>
<comment type="catalytic activity">
    <reaction evidence="11">
        <text>(3S)-hydroxyhexanoyl-CoA = (2E)-hexenoyl-CoA + H2O</text>
        <dbReference type="Rhea" id="RHEA:30547"/>
        <dbReference type="ChEBI" id="CHEBI:15377"/>
        <dbReference type="ChEBI" id="CHEBI:62075"/>
        <dbReference type="ChEBI" id="CHEBI:62077"/>
    </reaction>
    <physiologicalReaction direction="right-to-left" evidence="11">
        <dbReference type="Rhea" id="RHEA:30549"/>
    </physiologicalReaction>
</comment>
<comment type="catalytic activity">
    <reaction evidence="15">
        <text>(2E)-hexadecenedioyl-CoA + H2O = (3S)-hydroxyhexadecanedioyl-CoA</text>
        <dbReference type="Rhea" id="RHEA:40259"/>
        <dbReference type="ChEBI" id="CHEBI:15377"/>
        <dbReference type="ChEBI" id="CHEBI:77075"/>
        <dbReference type="ChEBI" id="CHEBI:77080"/>
    </reaction>
    <physiologicalReaction direction="left-to-right" evidence="15">
        <dbReference type="Rhea" id="RHEA:40260"/>
    </physiologicalReaction>
</comment>
<comment type="catalytic activity">
    <reaction evidence="19">
        <text>a (3S)-3-hydroxyacyl-CoA + NAD(+) = a 3-oxoacyl-CoA + NADH + H(+)</text>
        <dbReference type="Rhea" id="RHEA:22432"/>
        <dbReference type="ChEBI" id="CHEBI:15378"/>
        <dbReference type="ChEBI" id="CHEBI:57318"/>
        <dbReference type="ChEBI" id="CHEBI:57540"/>
        <dbReference type="ChEBI" id="CHEBI:57945"/>
        <dbReference type="ChEBI" id="CHEBI:90726"/>
        <dbReference type="EC" id="1.1.1.35"/>
    </reaction>
    <physiologicalReaction direction="left-to-right" evidence="19">
        <dbReference type="Rhea" id="RHEA:22433"/>
    </physiologicalReaction>
</comment>
<keyword evidence="3" id="KW-0511">Multifunctional enzyme</keyword>
<gene>
    <name evidence="22" type="ORF">QTP70_010650</name>
</gene>
<evidence type="ECO:0000256" key="2">
    <source>
        <dbReference type="ARBA" id="ARBA00023239"/>
    </source>
</evidence>
<sequence>MVPTTHNPEVWTEEACHEQVISAVRRGIVESVSQVLKDDQVKVVVFCGENRIFCGGADIKEFSGSMSGPPLVPMIHSIEASEKLMVAAIEGVALGGGLELALGCHYRVANTKVKHTLTYRWF</sequence>
<comment type="catalytic activity">
    <reaction evidence="5">
        <text>(3E,5Z)-octadienoyl-CoA = (2E,5Z)-octadienoyl-CoA</text>
        <dbReference type="Rhea" id="RHEA:49932"/>
        <dbReference type="ChEBI" id="CHEBI:85108"/>
        <dbReference type="ChEBI" id="CHEBI:131990"/>
    </reaction>
    <physiologicalReaction direction="right-to-left" evidence="5">
        <dbReference type="Rhea" id="RHEA:49934"/>
    </physiologicalReaction>
</comment>
<dbReference type="GO" id="GO:0004300">
    <property type="term" value="F:enoyl-CoA hydratase activity"/>
    <property type="evidence" value="ECO:0007669"/>
    <property type="project" value="UniProtKB-EC"/>
</dbReference>
<dbReference type="GO" id="GO:0004165">
    <property type="term" value="F:delta(3)-delta(2)-enoyl-CoA isomerase activity"/>
    <property type="evidence" value="ECO:0007669"/>
    <property type="project" value="UniProtKB-EC"/>
</dbReference>
<comment type="catalytic activity">
    <reaction evidence="9">
        <text>(3Z)-hexenoyl-CoA = (2E)-hexenoyl-CoA</text>
        <dbReference type="Rhea" id="RHEA:45748"/>
        <dbReference type="ChEBI" id="CHEBI:62077"/>
        <dbReference type="ChEBI" id="CHEBI:85415"/>
    </reaction>
    <physiologicalReaction direction="left-to-right" evidence="9">
        <dbReference type="Rhea" id="RHEA:45749"/>
    </physiologicalReaction>
</comment>
<reference evidence="22" key="1">
    <citation type="submission" date="2023-06" db="EMBL/GenBank/DDBJ databases">
        <title>Male Hemibagrus guttatus genome.</title>
        <authorList>
            <person name="Bian C."/>
        </authorList>
    </citation>
    <scope>NUCLEOTIDE SEQUENCE</scope>
    <source>
        <strain evidence="22">Male_cb2023</strain>
        <tissue evidence="22">Muscle</tissue>
    </source>
</reference>
<evidence type="ECO:0000256" key="1">
    <source>
        <dbReference type="ARBA" id="ARBA00023235"/>
    </source>
</evidence>
<evidence type="ECO:0000313" key="23">
    <source>
        <dbReference type="Proteomes" id="UP001274896"/>
    </source>
</evidence>
<proteinExistence type="inferred from homology"/>
<dbReference type="AlphaFoldDB" id="A0AAE0V8I8"/>
<name>A0AAE0V8I8_9TELE</name>
<dbReference type="PROSITE" id="PS00166">
    <property type="entry name" value="ENOYL_COA_HYDRATASE"/>
    <property type="match status" value="1"/>
</dbReference>
<evidence type="ECO:0000256" key="5">
    <source>
        <dbReference type="ARBA" id="ARBA00035863"/>
    </source>
</evidence>
<keyword evidence="23" id="KW-1185">Reference proteome</keyword>
<protein>
    <recommendedName>
        <fullName evidence="17">Peroxisomal bifunctional enzyme</fullName>
    </recommendedName>
    <alternativeName>
        <fullName evidence="18">Multifunctional enzyme 1</fullName>
    </alternativeName>
</protein>
<evidence type="ECO:0000256" key="7">
    <source>
        <dbReference type="ARBA" id="ARBA00035949"/>
    </source>
</evidence>
<comment type="catalytic activity">
    <reaction evidence="6">
        <text>a 4-saturated-(3S)-3-hydroxyacyl-CoA = a (3E)-enoyl-CoA + H2O</text>
        <dbReference type="Rhea" id="RHEA:20724"/>
        <dbReference type="ChEBI" id="CHEBI:15377"/>
        <dbReference type="ChEBI" id="CHEBI:58521"/>
        <dbReference type="ChEBI" id="CHEBI:137480"/>
        <dbReference type="EC" id="4.2.1.17"/>
    </reaction>
    <physiologicalReaction direction="left-to-right" evidence="6">
        <dbReference type="Rhea" id="RHEA:20725"/>
    </physiologicalReaction>
</comment>
<evidence type="ECO:0000256" key="13">
    <source>
        <dbReference type="ARBA" id="ARBA00036570"/>
    </source>
</evidence>
<accession>A0AAE0V8I8</accession>
<evidence type="ECO:0000256" key="8">
    <source>
        <dbReference type="ARBA" id="ARBA00035959"/>
    </source>
</evidence>
<evidence type="ECO:0000256" key="4">
    <source>
        <dbReference type="ARBA" id="ARBA00035760"/>
    </source>
</evidence>
<dbReference type="InterPro" id="IPR001753">
    <property type="entry name" value="Enoyl-CoA_hydra/iso"/>
</dbReference>
<dbReference type="GO" id="GO:0006635">
    <property type="term" value="P:fatty acid beta-oxidation"/>
    <property type="evidence" value="ECO:0007669"/>
    <property type="project" value="TreeGrafter"/>
</dbReference>
<organism evidence="22 23">
    <name type="scientific">Hemibagrus guttatus</name>
    <dbReference type="NCBI Taxonomy" id="175788"/>
    <lineage>
        <taxon>Eukaryota</taxon>
        <taxon>Metazoa</taxon>
        <taxon>Chordata</taxon>
        <taxon>Craniata</taxon>
        <taxon>Vertebrata</taxon>
        <taxon>Euteleostomi</taxon>
        <taxon>Actinopterygii</taxon>
        <taxon>Neopterygii</taxon>
        <taxon>Teleostei</taxon>
        <taxon>Ostariophysi</taxon>
        <taxon>Siluriformes</taxon>
        <taxon>Bagridae</taxon>
        <taxon>Hemibagrus</taxon>
    </lineage>
</organism>
<evidence type="ECO:0000313" key="22">
    <source>
        <dbReference type="EMBL" id="KAK3543090.1"/>
    </source>
</evidence>
<evidence type="ECO:0000256" key="14">
    <source>
        <dbReference type="ARBA" id="ARBA00036656"/>
    </source>
</evidence>